<dbReference type="SMART" id="SM00860">
    <property type="entry name" value="SMI1_KNR4"/>
    <property type="match status" value="1"/>
</dbReference>
<dbReference type="RefSeq" id="WP_125310579.1">
    <property type="nucleotide sequence ID" value="NZ_RSEC01000046.1"/>
</dbReference>
<evidence type="ECO:0000259" key="1">
    <source>
        <dbReference type="SMART" id="SM00860"/>
    </source>
</evidence>
<proteinExistence type="predicted"/>
<gene>
    <name evidence="2" type="ORF">EIY87_20555</name>
</gene>
<keyword evidence="3" id="KW-1185">Reference proteome</keyword>
<sequence>MNHTARQFARLRGIIERLLPDTAPFLPGATDHDLDRLATKTGLTLPVDLCALLRASAGQDDPDQLYGPLNFHHFLTIDEMIGMHRMLTDAVSDMATPVEQPAYYRWTVWSEKWLPFLAFEGDCYFVDLDPGERGTSGQVAFRANVPVLDKPKAPSLTAFLTRVADLIETGHATTEESTLVLLDLC</sequence>
<evidence type="ECO:0000313" key="2">
    <source>
        <dbReference type="EMBL" id="RSD17175.1"/>
    </source>
</evidence>
<feature type="domain" description="Knr4/Smi1-like" evidence="1">
    <location>
        <begin position="28"/>
        <end position="162"/>
    </location>
</feature>
<dbReference type="AlphaFoldDB" id="A0A3R9KKP9"/>
<dbReference type="OrthoDB" id="3615723at2"/>
<comment type="caution">
    <text evidence="2">The sequence shown here is derived from an EMBL/GenBank/DDBJ whole genome shotgun (WGS) entry which is preliminary data.</text>
</comment>
<name>A0A3R9KKP9_9PSEU</name>
<protein>
    <recommendedName>
        <fullName evidence="1">Knr4/Smi1-like domain-containing protein</fullName>
    </recommendedName>
</protein>
<dbReference type="Pfam" id="PF09346">
    <property type="entry name" value="SMI1_KNR4"/>
    <property type="match status" value="1"/>
</dbReference>
<organism evidence="2 3">
    <name type="scientific">Amycolatopsis eburnea</name>
    <dbReference type="NCBI Taxonomy" id="2267691"/>
    <lineage>
        <taxon>Bacteria</taxon>
        <taxon>Bacillati</taxon>
        <taxon>Actinomycetota</taxon>
        <taxon>Actinomycetes</taxon>
        <taxon>Pseudonocardiales</taxon>
        <taxon>Pseudonocardiaceae</taxon>
        <taxon>Amycolatopsis</taxon>
    </lineage>
</organism>
<dbReference type="EMBL" id="RSEC01000046">
    <property type="protein sequence ID" value="RSD17175.1"/>
    <property type="molecule type" value="Genomic_DNA"/>
</dbReference>
<dbReference type="InterPro" id="IPR018958">
    <property type="entry name" value="Knr4/Smi1-like_dom"/>
</dbReference>
<dbReference type="SUPFAM" id="SSF160631">
    <property type="entry name" value="SMI1/KNR4-like"/>
    <property type="match status" value="1"/>
</dbReference>
<accession>A0A3R9KKP9</accession>
<dbReference type="InterPro" id="IPR037883">
    <property type="entry name" value="Knr4/Smi1-like_sf"/>
</dbReference>
<reference evidence="2 3" key="1">
    <citation type="submission" date="2018-12" db="EMBL/GenBank/DDBJ databases">
        <title>Amycolatopsis eburnea sp. nov. actinomycete associate with arbuscular mycorrhiza fungal spore.</title>
        <authorList>
            <person name="Lumyong S."/>
            <person name="Chaiya L."/>
        </authorList>
    </citation>
    <scope>NUCLEOTIDE SEQUENCE [LARGE SCALE GENOMIC DNA]</scope>
    <source>
        <strain evidence="2 3">GLM-1</strain>
    </source>
</reference>
<evidence type="ECO:0000313" key="3">
    <source>
        <dbReference type="Proteomes" id="UP000267081"/>
    </source>
</evidence>
<dbReference type="Proteomes" id="UP000267081">
    <property type="component" value="Unassembled WGS sequence"/>
</dbReference>